<dbReference type="GO" id="GO:0008758">
    <property type="term" value="F:UDP-2,3-diacylglucosamine hydrolase activity"/>
    <property type="evidence" value="ECO:0007669"/>
    <property type="project" value="TreeGrafter"/>
</dbReference>
<dbReference type="OrthoDB" id="9780884at2"/>
<dbReference type="RefSeq" id="WP_105186994.1">
    <property type="nucleotide sequence ID" value="NZ_BAAAGO010000001.1"/>
</dbReference>
<evidence type="ECO:0000313" key="3">
    <source>
        <dbReference type="Proteomes" id="UP000238164"/>
    </source>
</evidence>
<accession>A0A2N9JLQ5</accession>
<feature type="domain" description="Calcineurin-like phosphoesterase" evidence="1">
    <location>
        <begin position="44"/>
        <end position="229"/>
    </location>
</feature>
<dbReference type="Gene3D" id="3.60.21.10">
    <property type="match status" value="1"/>
</dbReference>
<organism evidence="2 3">
    <name type="scientific">Micropruina glycogenica</name>
    <dbReference type="NCBI Taxonomy" id="75385"/>
    <lineage>
        <taxon>Bacteria</taxon>
        <taxon>Bacillati</taxon>
        <taxon>Actinomycetota</taxon>
        <taxon>Actinomycetes</taxon>
        <taxon>Propionibacteriales</taxon>
        <taxon>Nocardioidaceae</taxon>
        <taxon>Micropruina</taxon>
    </lineage>
</organism>
<dbReference type="GO" id="GO:0009245">
    <property type="term" value="P:lipid A biosynthetic process"/>
    <property type="evidence" value="ECO:0007669"/>
    <property type="project" value="TreeGrafter"/>
</dbReference>
<dbReference type="InterPro" id="IPR051158">
    <property type="entry name" value="Metallophosphoesterase_sf"/>
</dbReference>
<proteinExistence type="predicted"/>
<dbReference type="InterPro" id="IPR029052">
    <property type="entry name" value="Metallo-depent_PP-like"/>
</dbReference>
<dbReference type="EMBL" id="LT985188">
    <property type="protein sequence ID" value="SPD88503.1"/>
    <property type="molecule type" value="Genomic_DNA"/>
</dbReference>
<dbReference type="PANTHER" id="PTHR31302:SF20">
    <property type="entry name" value="CONSERVED PROTEIN"/>
    <property type="match status" value="1"/>
</dbReference>
<dbReference type="Pfam" id="PF00149">
    <property type="entry name" value="Metallophos"/>
    <property type="match status" value="1"/>
</dbReference>
<evidence type="ECO:0000259" key="1">
    <source>
        <dbReference type="Pfam" id="PF00149"/>
    </source>
</evidence>
<dbReference type="SUPFAM" id="SSF56300">
    <property type="entry name" value="Metallo-dependent phosphatases"/>
    <property type="match status" value="1"/>
</dbReference>
<keyword evidence="3" id="KW-1185">Reference proteome</keyword>
<dbReference type="PANTHER" id="PTHR31302">
    <property type="entry name" value="TRANSMEMBRANE PROTEIN WITH METALLOPHOSPHOESTERASE DOMAIN-RELATED"/>
    <property type="match status" value="1"/>
</dbReference>
<protein>
    <submittedName>
        <fullName evidence="2">Putative secreted protein</fullName>
    </submittedName>
</protein>
<name>A0A2N9JLQ5_9ACTN</name>
<gene>
    <name evidence="2" type="ORF">MPLG2_3473</name>
</gene>
<dbReference type="InterPro" id="IPR004843">
    <property type="entry name" value="Calcineurin-like_PHP"/>
</dbReference>
<dbReference type="KEGG" id="mgg:MPLG2_3473"/>
<sequence length="300" mass="32359">MIGAVLGRVAAVGAACVAYGFYEARHFLVRRQRVPILPPGSAPLRLLHVSDIHVMARQAYKTEFISALAGLEPDLVVTTGDNWSEQASLEPLMRAWGRLRDVPGVYVMGSNDYEAPTFRPPMAYLIRSTEGRADRNEPLPVEQLKAAYSERGWVDVDSGRTLITVRGITFEFRGTDDAHLGRDDYALVAGPPSAEADVSIGVTHAPYLRVLNAMTADGVELILAGHTHGGQVCVPYYGALVTNCDLDTIRAKGLSTHAHDGHTSWLHVSAGMGSSPFATYRFACPPEVTVLTLTASDSNG</sequence>
<dbReference type="Proteomes" id="UP000238164">
    <property type="component" value="Chromosome 1"/>
</dbReference>
<reference evidence="2 3" key="1">
    <citation type="submission" date="2018-02" db="EMBL/GenBank/DDBJ databases">
        <authorList>
            <person name="Cohen D.B."/>
            <person name="Kent A.D."/>
        </authorList>
    </citation>
    <scope>NUCLEOTIDE SEQUENCE [LARGE SCALE GENOMIC DNA]</scope>
    <source>
        <strain evidence="2">1</strain>
    </source>
</reference>
<dbReference type="GO" id="GO:0016020">
    <property type="term" value="C:membrane"/>
    <property type="evidence" value="ECO:0007669"/>
    <property type="project" value="GOC"/>
</dbReference>
<dbReference type="AlphaFoldDB" id="A0A2N9JLQ5"/>
<evidence type="ECO:0000313" key="2">
    <source>
        <dbReference type="EMBL" id="SPD88503.1"/>
    </source>
</evidence>